<feature type="compositionally biased region" description="Basic and acidic residues" evidence="7">
    <location>
        <begin position="400"/>
        <end position="409"/>
    </location>
</feature>
<keyword evidence="2 8" id="KW-0812">Transmembrane</keyword>
<dbReference type="PANTHER" id="PTHR15819">
    <property type="entry name" value="TRANSMEMBRANE PROTEIN FAM155"/>
    <property type="match status" value="1"/>
</dbReference>
<comment type="caution">
    <text evidence="9">The sequence shown here is derived from an EMBL/GenBank/DDBJ whole genome shotgun (WGS) entry which is preliminary data.</text>
</comment>
<evidence type="ECO:0000256" key="5">
    <source>
        <dbReference type="ARBA" id="ARBA00023180"/>
    </source>
</evidence>
<evidence type="ECO:0000256" key="3">
    <source>
        <dbReference type="ARBA" id="ARBA00022989"/>
    </source>
</evidence>
<sequence>MCIPGDHGAPFLVSSIQRSYSASDSVPRLQTASVPVCHCAPCSQHVPFEPQTVATCAFHLEVSLPACRTLSASASSGSENSLISSAPVRPKFIHLLLALLFFLCWRLTCVNSDSDIYTMTNSNYTRQSDDQIMSSSRKLSWNFPAISNIPDQVETVKKPVTTFPLKRATRVSVLHKRMLKREPSKGYGPTDVGAGTFTSSITIATQLLNPALIHFICSRLPDPCARAAYLREHVRHELCLDIPFLYVLPNTTISQNSRTTTGHPNSLYDTQSGTCRESGAHSLNYIKSDSLFEMFLSSSNICVRSLTEANQQIRDRLEPMFREFDRLLEKSYCKKQSDPDLNVTGEFQCEECRDAYRSWLCTTVIQPVFPLRVWPLEELQKSITDVSYLADPLPSAKFPVPRDTRRERTNLSSSNSPDLVQSAWSANRQSKSTESRDPWIGHSRGLRQQSVGNSYTSAQRYRLVDVEPCVSWCTRVETLCPYFNPADPTANGGEPAFLCDEGHYHHSSRYQVIYRSDQLCEAECCYSRADMESLSHVSVPVASDSSPESVDSTKQPTTKAGSESDPSQGPSWTVPLDVCEPLELRCKHHGYSAATHPVLSPEFANPPETLRNPGREQLPSLLQQLNPSVTSKKSESVASIVNRPSASSSVHCTRCPSIRILGVCLLSVLCYHSFCGYTCFYSLIFRYFMWLFMYPICYSIQSVYSHTHLSKSDRNIKSGTLRA</sequence>
<evidence type="ECO:0000256" key="4">
    <source>
        <dbReference type="ARBA" id="ARBA00023136"/>
    </source>
</evidence>
<dbReference type="EMBL" id="JXXN02000712">
    <property type="protein sequence ID" value="THD26530.1"/>
    <property type="molecule type" value="Genomic_DNA"/>
</dbReference>
<keyword evidence="10" id="KW-1185">Reference proteome</keyword>
<evidence type="ECO:0000256" key="8">
    <source>
        <dbReference type="SAM" id="Phobius"/>
    </source>
</evidence>
<evidence type="ECO:0000313" key="10">
    <source>
        <dbReference type="Proteomes" id="UP000230066"/>
    </source>
</evidence>
<comment type="subcellular location">
    <subcellularLocation>
        <location evidence="1">Membrane</location>
        <topology evidence="1">Multi-pass membrane protein</topology>
    </subcellularLocation>
</comment>
<dbReference type="GO" id="GO:0098703">
    <property type="term" value="P:calcium ion import across plasma membrane"/>
    <property type="evidence" value="ECO:0007669"/>
    <property type="project" value="TreeGrafter"/>
</dbReference>
<accession>A0A4E0S2X1</accession>
<evidence type="ECO:0000256" key="2">
    <source>
        <dbReference type="ARBA" id="ARBA00022692"/>
    </source>
</evidence>
<feature type="compositionally biased region" description="Polar residues" evidence="7">
    <location>
        <begin position="410"/>
        <end position="430"/>
    </location>
</feature>
<name>A0A4E0S2X1_FASHE</name>
<keyword evidence="5" id="KW-0325">Glycoprotein</keyword>
<dbReference type="GO" id="GO:0015275">
    <property type="term" value="F:stretch-activated, monoatomic cation-selective, calcium channel activity"/>
    <property type="evidence" value="ECO:0007669"/>
    <property type="project" value="TreeGrafter"/>
</dbReference>
<feature type="transmembrane region" description="Helical" evidence="8">
    <location>
        <begin position="660"/>
        <end position="684"/>
    </location>
</feature>
<evidence type="ECO:0000256" key="1">
    <source>
        <dbReference type="ARBA" id="ARBA00004141"/>
    </source>
</evidence>
<evidence type="ECO:0000256" key="7">
    <source>
        <dbReference type="SAM" id="MobiDB-lite"/>
    </source>
</evidence>
<feature type="region of interest" description="Disordered" evidence="7">
    <location>
        <begin position="537"/>
        <end position="573"/>
    </location>
</feature>
<proteinExistence type="inferred from homology"/>
<evidence type="ECO:0000256" key="6">
    <source>
        <dbReference type="ARBA" id="ARBA00029445"/>
    </source>
</evidence>
<gene>
    <name evidence="9" type="ORF">D915_002828</name>
</gene>
<keyword evidence="4 8" id="KW-0472">Membrane</keyword>
<keyword evidence="3 8" id="KW-1133">Transmembrane helix</keyword>
<comment type="similarity">
    <text evidence="6">Belongs to the NALF family.</text>
</comment>
<dbReference type="GO" id="GO:0005886">
    <property type="term" value="C:plasma membrane"/>
    <property type="evidence" value="ECO:0007669"/>
    <property type="project" value="TreeGrafter"/>
</dbReference>
<evidence type="ECO:0000313" key="9">
    <source>
        <dbReference type="EMBL" id="THD26530.1"/>
    </source>
</evidence>
<feature type="region of interest" description="Disordered" evidence="7">
    <location>
        <begin position="399"/>
        <end position="444"/>
    </location>
</feature>
<organism evidence="9 10">
    <name type="scientific">Fasciola hepatica</name>
    <name type="common">Liver fluke</name>
    <dbReference type="NCBI Taxonomy" id="6192"/>
    <lineage>
        <taxon>Eukaryota</taxon>
        <taxon>Metazoa</taxon>
        <taxon>Spiralia</taxon>
        <taxon>Lophotrochozoa</taxon>
        <taxon>Platyhelminthes</taxon>
        <taxon>Trematoda</taxon>
        <taxon>Digenea</taxon>
        <taxon>Plagiorchiida</taxon>
        <taxon>Echinostomata</taxon>
        <taxon>Echinostomatoidea</taxon>
        <taxon>Fasciolidae</taxon>
        <taxon>Fasciola</taxon>
    </lineage>
</organism>
<dbReference type="PANTHER" id="PTHR15819:SF11">
    <property type="entry name" value="MID1, ISOFORM A"/>
    <property type="match status" value="1"/>
</dbReference>
<reference evidence="9" key="1">
    <citation type="submission" date="2019-03" db="EMBL/GenBank/DDBJ databases">
        <title>Improved annotation for the trematode Fasciola hepatica.</title>
        <authorList>
            <person name="Choi Y.-J."/>
            <person name="Martin J."/>
            <person name="Mitreva M."/>
        </authorList>
    </citation>
    <scope>NUCLEOTIDE SEQUENCE [LARGE SCALE GENOMIC DNA]</scope>
</reference>
<dbReference type="Proteomes" id="UP000230066">
    <property type="component" value="Unassembled WGS sequence"/>
</dbReference>
<dbReference type="InterPro" id="IPR055288">
    <property type="entry name" value="NALCN_aux_factor_1/2"/>
</dbReference>
<protein>
    <submittedName>
        <fullName evidence="9">Uncharacterized protein</fullName>
    </submittedName>
</protein>
<dbReference type="AlphaFoldDB" id="A0A4E0S2X1"/>
<feature type="compositionally biased region" description="Polar residues" evidence="7">
    <location>
        <begin position="543"/>
        <end position="571"/>
    </location>
</feature>